<protein>
    <submittedName>
        <fullName evidence="1">Uncharacterized protein</fullName>
    </submittedName>
</protein>
<evidence type="ECO:0000313" key="2">
    <source>
        <dbReference type="Proteomes" id="UP000615446"/>
    </source>
</evidence>
<organism evidence="1 2">
    <name type="scientific">Rhizophagus clarus</name>
    <dbReference type="NCBI Taxonomy" id="94130"/>
    <lineage>
        <taxon>Eukaryota</taxon>
        <taxon>Fungi</taxon>
        <taxon>Fungi incertae sedis</taxon>
        <taxon>Mucoromycota</taxon>
        <taxon>Glomeromycotina</taxon>
        <taxon>Glomeromycetes</taxon>
        <taxon>Glomerales</taxon>
        <taxon>Glomeraceae</taxon>
        <taxon>Rhizophagus</taxon>
    </lineage>
</organism>
<gene>
    <name evidence="1" type="ORF">RCL2_001206300</name>
</gene>
<evidence type="ECO:0000313" key="1">
    <source>
        <dbReference type="EMBL" id="GES84976.1"/>
    </source>
</evidence>
<accession>A0A8H3LFP3</accession>
<comment type="caution">
    <text evidence="1">The sequence shown here is derived from an EMBL/GenBank/DDBJ whole genome shotgun (WGS) entry which is preliminary data.</text>
</comment>
<reference evidence="1" key="1">
    <citation type="submission" date="2019-10" db="EMBL/GenBank/DDBJ databases">
        <title>Conservation and host-specific expression of non-tandemly repeated heterogenous ribosome RNA gene in arbuscular mycorrhizal fungi.</title>
        <authorList>
            <person name="Maeda T."/>
            <person name="Kobayashi Y."/>
            <person name="Nakagawa T."/>
            <person name="Ezawa T."/>
            <person name="Yamaguchi K."/>
            <person name="Bino T."/>
            <person name="Nishimoto Y."/>
            <person name="Shigenobu S."/>
            <person name="Kawaguchi M."/>
        </authorList>
    </citation>
    <scope>NUCLEOTIDE SEQUENCE</scope>
    <source>
        <strain evidence="1">HR1</strain>
    </source>
</reference>
<dbReference type="EMBL" id="BLAL01000087">
    <property type="protein sequence ID" value="GES84976.1"/>
    <property type="molecule type" value="Genomic_DNA"/>
</dbReference>
<name>A0A8H3LFP3_9GLOM</name>
<dbReference type="AlphaFoldDB" id="A0A8H3LFP3"/>
<dbReference type="Proteomes" id="UP000615446">
    <property type="component" value="Unassembled WGS sequence"/>
</dbReference>
<sequence length="212" mass="25194">MSKEQNAFFLFSKYLCKILQEKEKIQRPVVMKFAATIWEEKMTNEEKIPWFKSYYEKNLLKIIERDGIRLNSASFKLITSTYNTPFVVEPLSLKAGEEMRGGNRSIHETDDKEYTKLFSEYIVNLENIRETGDEHAKLFSEYINLENIHETDYEYNKLFEIYDRNKKFNNPYILNKNMKKEGNEKFAIINNSKLIHVLEKASNVDWLSSNTL</sequence>
<proteinExistence type="predicted"/>